<protein>
    <recommendedName>
        <fullName evidence="4">Peptidase A2 domain-containing protein</fullName>
    </recommendedName>
</protein>
<gene>
    <name evidence="2" type="ORF">niasHT_035498</name>
</gene>
<keyword evidence="3" id="KW-1185">Reference proteome</keyword>
<name>A0ABD2HZV3_9BILA</name>
<evidence type="ECO:0000313" key="3">
    <source>
        <dbReference type="Proteomes" id="UP001620626"/>
    </source>
</evidence>
<accession>A0ABD2HZV3</accession>
<evidence type="ECO:0000313" key="2">
    <source>
        <dbReference type="EMBL" id="KAL3072237.1"/>
    </source>
</evidence>
<feature type="region of interest" description="Disordered" evidence="1">
    <location>
        <begin position="342"/>
        <end position="367"/>
    </location>
</feature>
<reference evidence="2 3" key="1">
    <citation type="submission" date="2024-10" db="EMBL/GenBank/DDBJ databases">
        <authorList>
            <person name="Kim D."/>
        </authorList>
    </citation>
    <scope>NUCLEOTIDE SEQUENCE [LARGE SCALE GENOMIC DNA]</scope>
    <source>
        <strain evidence="2">BH-2024</strain>
    </source>
</reference>
<dbReference type="InterPro" id="IPR021109">
    <property type="entry name" value="Peptidase_aspartic_dom_sf"/>
</dbReference>
<comment type="caution">
    <text evidence="2">The sequence shown here is derived from an EMBL/GenBank/DDBJ whole genome shotgun (WGS) entry which is preliminary data.</text>
</comment>
<dbReference type="EMBL" id="JBICBT010001337">
    <property type="protein sequence ID" value="KAL3072237.1"/>
    <property type="molecule type" value="Genomic_DNA"/>
</dbReference>
<organism evidence="2 3">
    <name type="scientific">Heterodera trifolii</name>
    <dbReference type="NCBI Taxonomy" id="157864"/>
    <lineage>
        <taxon>Eukaryota</taxon>
        <taxon>Metazoa</taxon>
        <taxon>Ecdysozoa</taxon>
        <taxon>Nematoda</taxon>
        <taxon>Chromadorea</taxon>
        <taxon>Rhabditida</taxon>
        <taxon>Tylenchina</taxon>
        <taxon>Tylenchomorpha</taxon>
        <taxon>Tylenchoidea</taxon>
        <taxon>Heteroderidae</taxon>
        <taxon>Heteroderinae</taxon>
        <taxon>Heterodera</taxon>
    </lineage>
</organism>
<evidence type="ECO:0008006" key="4">
    <source>
        <dbReference type="Google" id="ProtNLM"/>
    </source>
</evidence>
<evidence type="ECO:0000256" key="1">
    <source>
        <dbReference type="SAM" id="MobiDB-lite"/>
    </source>
</evidence>
<proteinExistence type="predicted"/>
<sequence>MAVNILEEKGDGVEREILETIAILPPGEGAKGRKGSIAPQPLMVKKMARILRVQEGIRLGDEATENSLEVGWRNWPAAMFWRTKEVSNCYAYETVVFTRHGMEGLNTPTNDCPTCAYQSGSCRCPQISLIWKPDLTQRCAYVKIAEWKGEYSSRIWTVESGDFALTFVNVSEKTDTNGNEFVISDQTFAVPNVEFVEMLRKSEQANANPRKKRAHAFINGIKREYVINETDTTVKWLEPDQETKELERVGLVYSSQLAAQLTALGVKVTANTQKLFAETVQKICTSLRFLADQTLTLAEANPTLLARNKVIANLSELYSPDNFAETIEEPIKERGESVPVPLIKRWPSPESMPQTSQQTEREETEGRIARSNKNVTIAVAGAGKCDEKFRIIGKANDWGISLLLDTGAHVTLCGKNVALKLGLQKLEAPDIVAVIGISDKLIPILGKAEIKLQIAECAVMTTVYVVETKIG</sequence>
<dbReference type="AlphaFoldDB" id="A0ABD2HZV3"/>
<dbReference type="Gene3D" id="2.40.70.10">
    <property type="entry name" value="Acid Proteases"/>
    <property type="match status" value="1"/>
</dbReference>
<dbReference type="Proteomes" id="UP001620626">
    <property type="component" value="Unassembled WGS sequence"/>
</dbReference>